<feature type="domain" description="TonB-dependent transporter Oar-like beta-barrel" evidence="8">
    <location>
        <begin position="268"/>
        <end position="1158"/>
    </location>
</feature>
<dbReference type="PANTHER" id="PTHR30069:SF29">
    <property type="entry name" value="HEMOGLOBIN AND HEMOGLOBIN-HAPTOGLOBIN-BINDING PROTEIN 1-RELATED"/>
    <property type="match status" value="1"/>
</dbReference>
<keyword evidence="10" id="KW-1185">Reference proteome</keyword>
<dbReference type="Pfam" id="PF25183">
    <property type="entry name" value="OMP_b-brl_4"/>
    <property type="match status" value="1"/>
</dbReference>
<organism evidence="9 10">
    <name type="scientific">Paracidobacterium acidisoli</name>
    <dbReference type="NCBI Taxonomy" id="2303751"/>
    <lineage>
        <taxon>Bacteria</taxon>
        <taxon>Pseudomonadati</taxon>
        <taxon>Acidobacteriota</taxon>
        <taxon>Terriglobia</taxon>
        <taxon>Terriglobales</taxon>
        <taxon>Acidobacteriaceae</taxon>
        <taxon>Paracidobacterium</taxon>
    </lineage>
</organism>
<dbReference type="AlphaFoldDB" id="A0A372IJX5"/>
<dbReference type="RefSeq" id="WP_117302800.1">
    <property type="nucleotide sequence ID" value="NZ_QVQT02000007.1"/>
</dbReference>
<dbReference type="PROSITE" id="PS01156">
    <property type="entry name" value="TONB_DEPENDENT_REC_2"/>
    <property type="match status" value="1"/>
</dbReference>
<dbReference type="SUPFAM" id="SSF56935">
    <property type="entry name" value="Porins"/>
    <property type="match status" value="1"/>
</dbReference>
<dbReference type="Proteomes" id="UP000264702">
    <property type="component" value="Unassembled WGS sequence"/>
</dbReference>
<proteinExistence type="predicted"/>
<accession>A0A372IJX5</accession>
<keyword evidence="5" id="KW-0732">Signal</keyword>
<dbReference type="InterPro" id="IPR036942">
    <property type="entry name" value="Beta-barrel_TonB_sf"/>
</dbReference>
<evidence type="ECO:0000259" key="8">
    <source>
        <dbReference type="Pfam" id="PF25183"/>
    </source>
</evidence>
<keyword evidence="2" id="KW-0813">Transport</keyword>
<dbReference type="InterPro" id="IPR013784">
    <property type="entry name" value="Carb-bd-like_fold"/>
</dbReference>
<evidence type="ECO:0000256" key="3">
    <source>
        <dbReference type="ARBA" id="ARBA00022452"/>
    </source>
</evidence>
<comment type="subcellular location">
    <subcellularLocation>
        <location evidence="1">Cell outer membrane</location>
        <topology evidence="1">Multi-pass membrane protein</topology>
    </subcellularLocation>
</comment>
<dbReference type="Gene3D" id="2.60.40.1120">
    <property type="entry name" value="Carboxypeptidase-like, regulatory domain"/>
    <property type="match status" value="1"/>
</dbReference>
<dbReference type="GO" id="GO:0009279">
    <property type="term" value="C:cell outer membrane"/>
    <property type="evidence" value="ECO:0007669"/>
    <property type="project" value="UniProtKB-SubCell"/>
</dbReference>
<protein>
    <recommendedName>
        <fullName evidence="8">TonB-dependent transporter Oar-like beta-barrel domain-containing protein</fullName>
    </recommendedName>
</protein>
<keyword evidence="6" id="KW-0472">Membrane</keyword>
<keyword evidence="7" id="KW-0998">Cell outer membrane</keyword>
<dbReference type="OrthoDB" id="97893at2"/>
<reference evidence="9 10" key="1">
    <citation type="submission" date="2018-08" db="EMBL/GenBank/DDBJ databases">
        <title>Acidipila sp. 4G-K13, an acidobacterium isolated from forest soil.</title>
        <authorList>
            <person name="Gao Z.-H."/>
            <person name="Qiu L.-H."/>
        </authorList>
    </citation>
    <scope>NUCLEOTIDE SEQUENCE [LARGE SCALE GENOMIC DNA]</scope>
    <source>
        <strain evidence="9 10">4G-K13</strain>
    </source>
</reference>
<evidence type="ECO:0000256" key="7">
    <source>
        <dbReference type="ARBA" id="ARBA00023237"/>
    </source>
</evidence>
<evidence type="ECO:0000256" key="6">
    <source>
        <dbReference type="ARBA" id="ARBA00023136"/>
    </source>
</evidence>
<dbReference type="PANTHER" id="PTHR30069">
    <property type="entry name" value="TONB-DEPENDENT OUTER MEMBRANE RECEPTOR"/>
    <property type="match status" value="1"/>
</dbReference>
<evidence type="ECO:0000256" key="2">
    <source>
        <dbReference type="ARBA" id="ARBA00022448"/>
    </source>
</evidence>
<dbReference type="SUPFAM" id="SSF49452">
    <property type="entry name" value="Starch-binding domain-like"/>
    <property type="match status" value="1"/>
</dbReference>
<gene>
    <name evidence="9" type="ORF">D0Y96_18115</name>
</gene>
<evidence type="ECO:0000256" key="5">
    <source>
        <dbReference type="ARBA" id="ARBA00022729"/>
    </source>
</evidence>
<keyword evidence="3" id="KW-1134">Transmembrane beta strand</keyword>
<keyword evidence="4" id="KW-0812">Transmembrane</keyword>
<dbReference type="InterPro" id="IPR057601">
    <property type="entry name" value="Oar-like_b-barrel"/>
</dbReference>
<dbReference type="InterPro" id="IPR039426">
    <property type="entry name" value="TonB-dep_rcpt-like"/>
</dbReference>
<dbReference type="GO" id="GO:0030246">
    <property type="term" value="F:carbohydrate binding"/>
    <property type="evidence" value="ECO:0007669"/>
    <property type="project" value="InterPro"/>
</dbReference>
<evidence type="ECO:0000256" key="4">
    <source>
        <dbReference type="ARBA" id="ARBA00022692"/>
    </source>
</evidence>
<sequence>MQVFQVFLYLRSRRPGISSPSSPRRLMMVTSLMLALGITGICRAQNATLNGVVVDPSGAAIPGAALAVTETATGLQHQTKTLKDGTYRVSGLLPGYYTIRASHSGFESGERQGVELFVGTPTEIDLQLKVGQSSETVVVRAETPLLQSNIPEAATEVTRKQYDDLPLVQQGRIRSPAAFIFLAPSVQGNIAVSGLENTSATNQFVINGSQMQVSEFYLDGVEFGQMRTVGSLNESAPPVDAVREFKVTTTLLPAEFGHSGPAAGLFSVRSGENLYHGSIYEYFRNNYLDGEPWGTVQPVYTRQNEFGATIGGAIFVPKLYDGHNRSFFFFSYGGSRKSGADSIQNLRVPSLAEQQGNFSSSALFSVYDPSTTALNAAGTGYTRAQFDYNGQKNVIDPARIDPIAANVVKLLPAPNLPTSAGTNDYQALKGERLLDPDAFTFRIDHQLFPNQHLSGTFVHTHIPRDKVGTGLPGELQSDSYQLTAGTTIRVGHEWTLGANRLNSLFFGFNRFANTETPPDGNFGLSGLPNNALPYFAFTQSYPDIANNGHFADFENNYQIKDVFSWAIDRHYLRFGGELRKIQFNDTNPDPAFTTMSISDLETQNPASPSKTGDAFASFLLGQVNSATTGTPYEIGTRYKYTGFFVQDDWKATKRLTLNLGLRWEFQTFPTEVQNHTSIISLTTPNPGAGNLPGALIFAGTGTGLSGMTQFEPNNFSAAGPRFGFSFAATPGTIVRGGYGIYYSDTGVGTAVALNSVGFSAQANILSPDNGLHPAFVLNNGFPQVASLQPVLSPTLLNPNGSTVQNGYYFDGNADVMPRIQEWQLGIQQQLGKQWLVELDYVGNHGTRLYDPNFENINQVAPQYLSLGSLLTVSASSPQAAAAGIKVPYTGFSGTVAQALRPYPQYGTLTSLAGKPAYNSYDSFQAVVRKQYSYGLTFNANFTWSKNLGISSPAAYAAAPDNVLENSANPAAEYSYLPIDIPYALVMHYVYELPFGAGKPWLGGAGRLSPFVSGWKFTAVQRYQSGYPIQILAKNTLKIFNRVLRPNKVPGVDASTHTSSNAFTPYNGKRFLNLAAFTDPAPFTFGNAAPAYGDARNPPVYDEDLSLVKSTHLFERLNWTLYLQAFNALNRHRWTSIDGNIDDAGFGQGTVPSEPRYVQIGTRFEF</sequence>
<evidence type="ECO:0000256" key="1">
    <source>
        <dbReference type="ARBA" id="ARBA00004571"/>
    </source>
</evidence>
<dbReference type="InterPro" id="IPR010917">
    <property type="entry name" value="TonB_rcpt_CS"/>
</dbReference>
<name>A0A372IJX5_9BACT</name>
<evidence type="ECO:0000313" key="9">
    <source>
        <dbReference type="EMBL" id="RFU15061.1"/>
    </source>
</evidence>
<dbReference type="Gene3D" id="2.40.170.20">
    <property type="entry name" value="TonB-dependent receptor, beta-barrel domain"/>
    <property type="match status" value="1"/>
</dbReference>
<evidence type="ECO:0000313" key="10">
    <source>
        <dbReference type="Proteomes" id="UP000264702"/>
    </source>
</evidence>
<dbReference type="GO" id="GO:0015344">
    <property type="term" value="F:siderophore uptake transmembrane transporter activity"/>
    <property type="evidence" value="ECO:0007669"/>
    <property type="project" value="TreeGrafter"/>
</dbReference>
<dbReference type="EMBL" id="QVQT01000007">
    <property type="protein sequence ID" value="RFU15061.1"/>
    <property type="molecule type" value="Genomic_DNA"/>
</dbReference>
<comment type="caution">
    <text evidence="9">The sequence shown here is derived from an EMBL/GenBank/DDBJ whole genome shotgun (WGS) entry which is preliminary data.</text>
</comment>
<dbReference type="Pfam" id="PF13620">
    <property type="entry name" value="CarboxypepD_reg"/>
    <property type="match status" value="1"/>
</dbReference>
<dbReference type="GO" id="GO:0044718">
    <property type="term" value="P:siderophore transmembrane transport"/>
    <property type="evidence" value="ECO:0007669"/>
    <property type="project" value="TreeGrafter"/>
</dbReference>